<gene>
    <name evidence="7" type="ORF">P255_00391</name>
</gene>
<dbReference type="AlphaFoldDB" id="V2UUA1"/>
<keyword evidence="5 6" id="KW-0472">Membrane</keyword>
<proteinExistence type="predicted"/>
<dbReference type="GO" id="GO:0005886">
    <property type="term" value="C:plasma membrane"/>
    <property type="evidence" value="ECO:0007669"/>
    <property type="project" value="UniProtKB-SubCell"/>
</dbReference>
<comment type="caution">
    <text evidence="7">The sequence shown here is derived from an EMBL/GenBank/DDBJ whole genome shotgun (WGS) entry which is preliminary data.</text>
</comment>
<dbReference type="OrthoDB" id="9804822at2"/>
<feature type="transmembrane region" description="Helical" evidence="6">
    <location>
        <begin position="39"/>
        <end position="62"/>
    </location>
</feature>
<accession>V2UUA1</accession>
<name>V2UUA1_9GAMM</name>
<feature type="transmembrane region" description="Helical" evidence="6">
    <location>
        <begin position="180"/>
        <end position="201"/>
    </location>
</feature>
<keyword evidence="8" id="KW-1185">Reference proteome</keyword>
<dbReference type="PATRIC" id="fig|1341683.3.peg.380"/>
<reference evidence="7 8" key="1">
    <citation type="submission" date="2013-10" db="EMBL/GenBank/DDBJ databases">
        <title>The Genome Sequence of Acinetobacter brisouii CIP 110357.</title>
        <authorList>
            <consortium name="The Broad Institute Genomics Platform"/>
            <consortium name="The Broad Institute Genome Sequencing Center for Infectious Disease"/>
            <person name="Cerqueira G."/>
            <person name="Feldgarden M."/>
            <person name="Courvalin P."/>
            <person name="Grillot-Courvalin C."/>
            <person name="Clermont D."/>
            <person name="Rocha E."/>
            <person name="Yoon E.-J."/>
            <person name="Nemec A."/>
            <person name="Young S.K."/>
            <person name="Zeng Q."/>
            <person name="Gargeya S."/>
            <person name="Fitzgerald M."/>
            <person name="Abouelleil A."/>
            <person name="Alvarado L."/>
            <person name="Berlin A.M."/>
            <person name="Chapman S.B."/>
            <person name="Gainer-Dewar J."/>
            <person name="Goldberg J."/>
            <person name="Gnerre S."/>
            <person name="Griggs A."/>
            <person name="Gujja S."/>
            <person name="Hansen M."/>
            <person name="Howarth C."/>
            <person name="Imamovic A."/>
            <person name="Ireland A."/>
            <person name="Larimer J."/>
            <person name="McCowan C."/>
            <person name="Murphy C."/>
            <person name="Pearson M."/>
            <person name="Poon T.W."/>
            <person name="Priest M."/>
            <person name="Roberts A."/>
            <person name="Saif S."/>
            <person name="Shea T."/>
            <person name="Sykes S."/>
            <person name="Wortman J."/>
            <person name="Nusbaum C."/>
            <person name="Birren B."/>
        </authorList>
    </citation>
    <scope>NUCLEOTIDE SEQUENCE [LARGE SCALE GENOMIC DNA]</scope>
    <source>
        <strain evidence="7 8">CIP 110357</strain>
    </source>
</reference>
<evidence type="ECO:0000256" key="1">
    <source>
        <dbReference type="ARBA" id="ARBA00004651"/>
    </source>
</evidence>
<dbReference type="PIRSF" id="PIRSF006324">
    <property type="entry name" value="LeuE"/>
    <property type="match status" value="1"/>
</dbReference>
<sequence length="204" mass="22532">MTTLMISYLIAITLLTITPGLDTTLILRTATVESRQKALQAAIGINLGCLVWGLVVACGLGALLSSSVFAFTLLKWTGAIYLAWLGVQMLRNPRQHLGNFEQGTTPQQNWLLKGCLSNLLNPKVGIFYISFLPQFVPNQQAATAWIMLLVLIHIVLTLIWSAFLIIGSQPFAKYLKQPKIVQSIDRITGTVFVLFALKLAFSKR</sequence>
<comment type="subcellular location">
    <subcellularLocation>
        <location evidence="1">Cell membrane</location>
        <topology evidence="1">Multi-pass membrane protein</topology>
    </subcellularLocation>
</comment>
<evidence type="ECO:0000313" key="8">
    <source>
        <dbReference type="Proteomes" id="UP000018418"/>
    </source>
</evidence>
<dbReference type="Proteomes" id="UP000018418">
    <property type="component" value="Unassembled WGS sequence"/>
</dbReference>
<keyword evidence="2" id="KW-1003">Cell membrane</keyword>
<keyword evidence="3 6" id="KW-0812">Transmembrane</keyword>
<evidence type="ECO:0000256" key="6">
    <source>
        <dbReference type="SAM" id="Phobius"/>
    </source>
</evidence>
<evidence type="ECO:0000313" key="7">
    <source>
        <dbReference type="EMBL" id="ESK52240.1"/>
    </source>
</evidence>
<evidence type="ECO:0000256" key="4">
    <source>
        <dbReference type="ARBA" id="ARBA00022989"/>
    </source>
</evidence>
<feature type="transmembrane region" description="Helical" evidence="6">
    <location>
        <begin position="68"/>
        <end position="87"/>
    </location>
</feature>
<evidence type="ECO:0000256" key="2">
    <source>
        <dbReference type="ARBA" id="ARBA00022475"/>
    </source>
</evidence>
<dbReference type="EMBL" id="AYEU01000003">
    <property type="protein sequence ID" value="ESK52240.1"/>
    <property type="molecule type" value="Genomic_DNA"/>
</dbReference>
<evidence type="ECO:0000256" key="5">
    <source>
        <dbReference type="ARBA" id="ARBA00023136"/>
    </source>
</evidence>
<protein>
    <submittedName>
        <fullName evidence="7">Uncharacterized protein</fullName>
    </submittedName>
</protein>
<dbReference type="InterPro" id="IPR001123">
    <property type="entry name" value="LeuE-type"/>
</dbReference>
<feature type="transmembrane region" description="Helical" evidence="6">
    <location>
        <begin position="6"/>
        <end position="27"/>
    </location>
</feature>
<dbReference type="PANTHER" id="PTHR30086:SF20">
    <property type="entry name" value="ARGININE EXPORTER PROTEIN ARGO-RELATED"/>
    <property type="match status" value="1"/>
</dbReference>
<feature type="transmembrane region" description="Helical" evidence="6">
    <location>
        <begin position="144"/>
        <end position="168"/>
    </location>
</feature>
<dbReference type="HOGENOM" id="CLU_079569_3_0_6"/>
<dbReference type="Pfam" id="PF01810">
    <property type="entry name" value="LysE"/>
    <property type="match status" value="1"/>
</dbReference>
<dbReference type="RefSeq" id="WP_004903087.1">
    <property type="nucleotide sequence ID" value="NZ_BBTI01000004.1"/>
</dbReference>
<keyword evidence="4 6" id="KW-1133">Transmembrane helix</keyword>
<dbReference type="GO" id="GO:0015171">
    <property type="term" value="F:amino acid transmembrane transporter activity"/>
    <property type="evidence" value="ECO:0007669"/>
    <property type="project" value="TreeGrafter"/>
</dbReference>
<organism evidence="7 8">
    <name type="scientific">Acinetobacter brisouii CIP 110357</name>
    <dbReference type="NCBI Taxonomy" id="1341683"/>
    <lineage>
        <taxon>Bacteria</taxon>
        <taxon>Pseudomonadati</taxon>
        <taxon>Pseudomonadota</taxon>
        <taxon>Gammaproteobacteria</taxon>
        <taxon>Moraxellales</taxon>
        <taxon>Moraxellaceae</taxon>
        <taxon>Acinetobacter</taxon>
    </lineage>
</organism>
<evidence type="ECO:0000256" key="3">
    <source>
        <dbReference type="ARBA" id="ARBA00022692"/>
    </source>
</evidence>
<dbReference type="PANTHER" id="PTHR30086">
    <property type="entry name" value="ARGININE EXPORTER PROTEIN ARGO"/>
    <property type="match status" value="1"/>
</dbReference>